<evidence type="ECO:0000259" key="9">
    <source>
        <dbReference type="PROSITE" id="PS50157"/>
    </source>
</evidence>
<dbReference type="AlphaFoldDB" id="A0AAV4SJG0"/>
<dbReference type="Proteomes" id="UP001054945">
    <property type="component" value="Unassembled WGS sequence"/>
</dbReference>
<dbReference type="Pfam" id="PF00096">
    <property type="entry name" value="zf-C2H2"/>
    <property type="match status" value="1"/>
</dbReference>
<comment type="similarity">
    <text evidence="7">Belongs to the snail C2H2-type zinc-finger protein family.</text>
</comment>
<keyword evidence="5" id="KW-0862">Zinc</keyword>
<dbReference type="SUPFAM" id="SSF57667">
    <property type="entry name" value="beta-beta-alpha zinc fingers"/>
    <property type="match status" value="3"/>
</dbReference>
<reference evidence="10 11" key="1">
    <citation type="submission" date="2021-06" db="EMBL/GenBank/DDBJ databases">
        <title>Caerostris extrusa draft genome.</title>
        <authorList>
            <person name="Kono N."/>
            <person name="Arakawa K."/>
        </authorList>
    </citation>
    <scope>NUCLEOTIDE SEQUENCE [LARGE SCALE GENOMIC DNA]</scope>
</reference>
<dbReference type="PANTHER" id="PTHR24388">
    <property type="entry name" value="ZINC FINGER PROTEIN"/>
    <property type="match status" value="1"/>
</dbReference>
<comment type="caution">
    <text evidence="10">The sequence shown here is derived from an EMBL/GenBank/DDBJ whole genome shotgun (WGS) entry which is preliminary data.</text>
</comment>
<keyword evidence="6" id="KW-0539">Nucleus</keyword>
<dbReference type="InterPro" id="IPR013087">
    <property type="entry name" value="Znf_C2H2_type"/>
</dbReference>
<comment type="subcellular location">
    <subcellularLocation>
        <location evidence="1">Nucleus</location>
    </subcellularLocation>
</comment>
<keyword evidence="11" id="KW-1185">Reference proteome</keyword>
<evidence type="ECO:0000256" key="3">
    <source>
        <dbReference type="ARBA" id="ARBA00022737"/>
    </source>
</evidence>
<evidence type="ECO:0000256" key="8">
    <source>
        <dbReference type="PROSITE-ProRule" id="PRU00042"/>
    </source>
</evidence>
<keyword evidence="2" id="KW-0479">Metal-binding</keyword>
<dbReference type="Gene3D" id="3.30.160.60">
    <property type="entry name" value="Classic Zinc Finger"/>
    <property type="match status" value="4"/>
</dbReference>
<organism evidence="10 11">
    <name type="scientific">Caerostris extrusa</name>
    <name type="common">Bark spider</name>
    <name type="synonym">Caerostris bankana</name>
    <dbReference type="NCBI Taxonomy" id="172846"/>
    <lineage>
        <taxon>Eukaryota</taxon>
        <taxon>Metazoa</taxon>
        <taxon>Ecdysozoa</taxon>
        <taxon>Arthropoda</taxon>
        <taxon>Chelicerata</taxon>
        <taxon>Arachnida</taxon>
        <taxon>Araneae</taxon>
        <taxon>Araneomorphae</taxon>
        <taxon>Entelegynae</taxon>
        <taxon>Araneoidea</taxon>
        <taxon>Araneidae</taxon>
        <taxon>Caerostris</taxon>
    </lineage>
</organism>
<feature type="domain" description="C2H2-type" evidence="9">
    <location>
        <begin position="148"/>
        <end position="175"/>
    </location>
</feature>
<evidence type="ECO:0000256" key="7">
    <source>
        <dbReference type="ARBA" id="ARBA00037948"/>
    </source>
</evidence>
<feature type="domain" description="C2H2-type" evidence="9">
    <location>
        <begin position="42"/>
        <end position="75"/>
    </location>
</feature>
<dbReference type="GO" id="GO:0000981">
    <property type="term" value="F:DNA-binding transcription factor activity, RNA polymerase II-specific"/>
    <property type="evidence" value="ECO:0007669"/>
    <property type="project" value="TreeGrafter"/>
</dbReference>
<dbReference type="GO" id="GO:0045893">
    <property type="term" value="P:positive regulation of DNA-templated transcription"/>
    <property type="evidence" value="ECO:0007669"/>
    <property type="project" value="UniProtKB-ARBA"/>
</dbReference>
<dbReference type="SMART" id="SM00355">
    <property type="entry name" value="ZnF_C2H2"/>
    <property type="match status" value="3"/>
</dbReference>
<dbReference type="InterPro" id="IPR056438">
    <property type="entry name" value="Znf-C2H2_CTCF"/>
</dbReference>
<evidence type="ECO:0000256" key="6">
    <source>
        <dbReference type="ARBA" id="ARBA00023242"/>
    </source>
</evidence>
<evidence type="ECO:0000313" key="11">
    <source>
        <dbReference type="Proteomes" id="UP001054945"/>
    </source>
</evidence>
<dbReference type="GO" id="GO:0008270">
    <property type="term" value="F:zinc ion binding"/>
    <property type="evidence" value="ECO:0007669"/>
    <property type="project" value="UniProtKB-KW"/>
</dbReference>
<dbReference type="GO" id="GO:0005634">
    <property type="term" value="C:nucleus"/>
    <property type="evidence" value="ECO:0007669"/>
    <property type="project" value="UniProtKB-SubCell"/>
</dbReference>
<protein>
    <submittedName>
        <fullName evidence="10">Zinc finger protein 227</fullName>
    </submittedName>
</protein>
<dbReference type="InterPro" id="IPR050527">
    <property type="entry name" value="Snail/Krueppel_Znf"/>
</dbReference>
<dbReference type="InterPro" id="IPR036236">
    <property type="entry name" value="Znf_C2H2_sf"/>
</dbReference>
<feature type="domain" description="C2H2-type" evidence="9">
    <location>
        <begin position="14"/>
        <end position="41"/>
    </location>
</feature>
<accession>A0AAV4SJG0</accession>
<sequence length="194" mass="22566">MGRIIQTDKNRSCHTCCYCDYKSYIKSDMVKHIRIHTGERPFVCEICGKAFTQKQNLLRETREKYCIFVNTSEEFGKSNLLKCSYCSYTACYKSQIAQHMRKHTGERPFLCKLCGVASIALKGKAGTTNEPCIAFSNINETPMEFDFQQCPYCPYTAKYRSVLKIHMKKHTEERPTYVIFVEKVLNILIIYDPM</sequence>
<dbReference type="GO" id="GO:0005694">
    <property type="term" value="C:chromosome"/>
    <property type="evidence" value="ECO:0007669"/>
    <property type="project" value="UniProtKB-ARBA"/>
</dbReference>
<evidence type="ECO:0000313" key="10">
    <source>
        <dbReference type="EMBL" id="GIY34114.1"/>
    </source>
</evidence>
<evidence type="ECO:0000256" key="5">
    <source>
        <dbReference type="ARBA" id="ARBA00022833"/>
    </source>
</evidence>
<proteinExistence type="inferred from homology"/>
<dbReference type="PANTHER" id="PTHR24388:SF53">
    <property type="entry name" value="CHORION TRANSCRIPTION FACTOR CF2-RELATED"/>
    <property type="match status" value="1"/>
</dbReference>
<evidence type="ECO:0000256" key="4">
    <source>
        <dbReference type="ARBA" id="ARBA00022771"/>
    </source>
</evidence>
<dbReference type="Pfam" id="PF23611">
    <property type="entry name" value="zf-C2H2_16"/>
    <property type="match status" value="1"/>
</dbReference>
<feature type="domain" description="C2H2-type" evidence="9">
    <location>
        <begin position="81"/>
        <end position="108"/>
    </location>
</feature>
<gene>
    <name evidence="10" type="primary">ZNF227_103</name>
    <name evidence="10" type="ORF">CEXT_593381</name>
</gene>
<dbReference type="FunFam" id="3.30.160.60:FF:001732">
    <property type="entry name" value="Zgc:162936"/>
    <property type="match status" value="1"/>
</dbReference>
<dbReference type="EMBL" id="BPLR01009724">
    <property type="protein sequence ID" value="GIY34114.1"/>
    <property type="molecule type" value="Genomic_DNA"/>
</dbReference>
<name>A0AAV4SJG0_CAEEX</name>
<keyword evidence="3" id="KW-0677">Repeat</keyword>
<dbReference type="PROSITE" id="PS50157">
    <property type="entry name" value="ZINC_FINGER_C2H2_2"/>
    <property type="match status" value="4"/>
</dbReference>
<keyword evidence="4 8" id="KW-0863">Zinc-finger</keyword>
<dbReference type="GO" id="GO:0000978">
    <property type="term" value="F:RNA polymerase II cis-regulatory region sequence-specific DNA binding"/>
    <property type="evidence" value="ECO:0007669"/>
    <property type="project" value="TreeGrafter"/>
</dbReference>
<evidence type="ECO:0000256" key="2">
    <source>
        <dbReference type="ARBA" id="ARBA00022723"/>
    </source>
</evidence>
<evidence type="ECO:0000256" key="1">
    <source>
        <dbReference type="ARBA" id="ARBA00004123"/>
    </source>
</evidence>